<dbReference type="PANTHER" id="PTHR30614">
    <property type="entry name" value="MEMBRANE COMPONENT OF AMINO ACID ABC TRANSPORTER"/>
    <property type="match status" value="1"/>
</dbReference>
<dbReference type="GO" id="GO:0043190">
    <property type="term" value="C:ATP-binding cassette (ABC) transporter complex"/>
    <property type="evidence" value="ECO:0007669"/>
    <property type="project" value="InterPro"/>
</dbReference>
<dbReference type="GO" id="GO:0006865">
    <property type="term" value="P:amino acid transport"/>
    <property type="evidence" value="ECO:0007669"/>
    <property type="project" value="UniProtKB-KW"/>
</dbReference>
<feature type="transmembrane region" description="Helical" evidence="8">
    <location>
        <begin position="24"/>
        <end position="46"/>
    </location>
</feature>
<dbReference type="CDD" id="cd06261">
    <property type="entry name" value="TM_PBP2"/>
    <property type="match status" value="1"/>
</dbReference>
<gene>
    <name evidence="10" type="ORF">X841_07710</name>
</gene>
<evidence type="ECO:0000256" key="8">
    <source>
        <dbReference type="RuleBase" id="RU363032"/>
    </source>
</evidence>
<name>A0A0E2Q0P9_STRTR</name>
<evidence type="ECO:0000313" key="11">
    <source>
        <dbReference type="Proteomes" id="UP000024559"/>
    </source>
</evidence>
<keyword evidence="2 8" id="KW-0813">Transport</keyword>
<dbReference type="EMBL" id="AZJT01000057">
    <property type="protein sequence ID" value="ETW88864.1"/>
    <property type="molecule type" value="Genomic_DNA"/>
</dbReference>
<evidence type="ECO:0000256" key="2">
    <source>
        <dbReference type="ARBA" id="ARBA00022448"/>
    </source>
</evidence>
<evidence type="ECO:0000256" key="1">
    <source>
        <dbReference type="ARBA" id="ARBA00004651"/>
    </source>
</evidence>
<protein>
    <submittedName>
        <fullName evidence="10">Amino acid ABC transporter permease</fullName>
    </submittedName>
</protein>
<dbReference type="PANTHER" id="PTHR30614:SF0">
    <property type="entry name" value="L-CYSTINE TRANSPORT SYSTEM PERMEASE PROTEIN TCYL"/>
    <property type="match status" value="1"/>
</dbReference>
<organism evidence="10 11">
    <name type="scientific">Streptococcus thermophilus M17PTZA496</name>
    <dbReference type="NCBI Taxonomy" id="1433289"/>
    <lineage>
        <taxon>Bacteria</taxon>
        <taxon>Bacillati</taxon>
        <taxon>Bacillota</taxon>
        <taxon>Bacilli</taxon>
        <taxon>Lactobacillales</taxon>
        <taxon>Streptococcaceae</taxon>
        <taxon>Streptococcus</taxon>
    </lineage>
</organism>
<dbReference type="Gene3D" id="1.10.3720.10">
    <property type="entry name" value="MetI-like"/>
    <property type="match status" value="1"/>
</dbReference>
<dbReference type="GO" id="GO:0022857">
    <property type="term" value="F:transmembrane transporter activity"/>
    <property type="evidence" value="ECO:0007669"/>
    <property type="project" value="InterPro"/>
</dbReference>
<feature type="transmembrane region" description="Helical" evidence="8">
    <location>
        <begin position="170"/>
        <end position="188"/>
    </location>
</feature>
<evidence type="ECO:0000256" key="7">
    <source>
        <dbReference type="ARBA" id="ARBA00023136"/>
    </source>
</evidence>
<proteinExistence type="inferred from homology"/>
<keyword evidence="6 8" id="KW-1133">Transmembrane helix</keyword>
<evidence type="ECO:0000256" key="4">
    <source>
        <dbReference type="ARBA" id="ARBA00022692"/>
    </source>
</evidence>
<dbReference type="RefSeq" id="WP_084828934.1">
    <property type="nucleotide sequence ID" value="NZ_CM002372.1"/>
</dbReference>
<dbReference type="PATRIC" id="fig|1433289.7.peg.1593"/>
<feature type="transmembrane region" description="Helical" evidence="8">
    <location>
        <begin position="200"/>
        <end position="221"/>
    </location>
</feature>
<dbReference type="InterPro" id="IPR043429">
    <property type="entry name" value="ArtM/GltK/GlnP/TcyL/YhdX-like"/>
</dbReference>
<dbReference type="AlphaFoldDB" id="A0A0E2Q0P9"/>
<dbReference type="HOGENOM" id="CLU_019602_1_4_9"/>
<dbReference type="Proteomes" id="UP000024559">
    <property type="component" value="Chromosome"/>
</dbReference>
<keyword evidence="4 8" id="KW-0812">Transmembrane</keyword>
<dbReference type="PROSITE" id="PS50928">
    <property type="entry name" value="ABC_TM1"/>
    <property type="match status" value="1"/>
</dbReference>
<dbReference type="InterPro" id="IPR035906">
    <property type="entry name" value="MetI-like_sf"/>
</dbReference>
<dbReference type="SUPFAM" id="SSF161098">
    <property type="entry name" value="MetI-like"/>
    <property type="match status" value="1"/>
</dbReference>
<evidence type="ECO:0000313" key="10">
    <source>
        <dbReference type="EMBL" id="ETW88864.1"/>
    </source>
</evidence>
<comment type="similarity">
    <text evidence="8">Belongs to the binding-protein-dependent transport system permease family.</text>
</comment>
<dbReference type="InterPro" id="IPR010065">
    <property type="entry name" value="AA_ABC_transptr_permease_3TM"/>
</dbReference>
<evidence type="ECO:0000259" key="9">
    <source>
        <dbReference type="PROSITE" id="PS50928"/>
    </source>
</evidence>
<comment type="subcellular location">
    <subcellularLocation>
        <location evidence="1 8">Cell membrane</location>
        <topology evidence="1 8">Multi-pass membrane protein</topology>
    </subcellularLocation>
</comment>
<evidence type="ECO:0000256" key="5">
    <source>
        <dbReference type="ARBA" id="ARBA00022970"/>
    </source>
</evidence>
<feature type="transmembrane region" description="Helical" evidence="8">
    <location>
        <begin position="58"/>
        <end position="77"/>
    </location>
</feature>
<reference evidence="11" key="1">
    <citation type="submission" date="2013-12" db="EMBL/GenBank/DDBJ databases">
        <title>Genome sequences of Streptococcus thermophilus strains MTH17CL396 and M17PTZA496 isolated from Fontina cheese in Valle d'Aosta region (Italy).</title>
        <authorList>
            <person name="Treu L."/>
            <person name="Giacomini A."/>
            <person name="Corich V."/>
            <person name="Vendramin V."/>
            <person name="Bovo B."/>
        </authorList>
    </citation>
    <scope>NUCLEOTIDE SEQUENCE [LARGE SCALE GENOMIC DNA]</scope>
    <source>
        <strain evidence="11">M17PTZA496</strain>
    </source>
</reference>
<dbReference type="InterPro" id="IPR000515">
    <property type="entry name" value="MetI-like"/>
</dbReference>
<feature type="domain" description="ABC transmembrane type-1" evidence="9">
    <location>
        <begin position="20"/>
        <end position="218"/>
    </location>
</feature>
<keyword evidence="3" id="KW-1003">Cell membrane</keyword>
<sequence>MVNYDISKVIGAIPEIIKGLPMTLLVLLLTTILGSLLGGLITWASLSKNKVLENLAKGYVFILRCTPPIVLLFLVFYGVPEFLNWWLGLDINDWSKLIFVLVTMVLLFSAMISEVFKAAYQAIPKGQLEAGLSIGLTSEQTFVRIITPQAFRIALPNITTAMLNLMRDSALAYTIGFIDVMGKGNLLISRHLGNYSLETYTAVALVYWGIALIISLISRMIEKKLSIKAR</sequence>
<comment type="caution">
    <text evidence="10">The sequence shown here is derived from an EMBL/GenBank/DDBJ whole genome shotgun (WGS) entry which is preliminary data.</text>
</comment>
<evidence type="ECO:0000256" key="3">
    <source>
        <dbReference type="ARBA" id="ARBA00022475"/>
    </source>
</evidence>
<keyword evidence="5" id="KW-0029">Amino-acid transport</keyword>
<accession>A0A0E2Q0P9</accession>
<dbReference type="Pfam" id="PF00528">
    <property type="entry name" value="BPD_transp_1"/>
    <property type="match status" value="1"/>
</dbReference>
<keyword evidence="7 8" id="KW-0472">Membrane</keyword>
<feature type="transmembrane region" description="Helical" evidence="8">
    <location>
        <begin position="97"/>
        <end position="116"/>
    </location>
</feature>
<evidence type="ECO:0000256" key="6">
    <source>
        <dbReference type="ARBA" id="ARBA00022989"/>
    </source>
</evidence>
<dbReference type="NCBIfam" id="TIGR01726">
    <property type="entry name" value="HEQRo_perm_3TM"/>
    <property type="match status" value="1"/>
</dbReference>